<comment type="caution">
    <text evidence="1">The sequence shown here is derived from an EMBL/GenBank/DDBJ whole genome shotgun (WGS) entry which is preliminary data.</text>
</comment>
<name>A0A1B5L862_USTVR</name>
<evidence type="ECO:0000313" key="1">
    <source>
        <dbReference type="EMBL" id="GAO19760.1"/>
    </source>
</evidence>
<dbReference type="InterPro" id="IPR027443">
    <property type="entry name" value="IPNS-like_sf"/>
</dbReference>
<proteinExistence type="predicted"/>
<dbReference type="Gene3D" id="2.60.120.330">
    <property type="entry name" value="B-lactam Antibiotic, Isopenicillin N Synthase, Chain"/>
    <property type="match status" value="1"/>
</dbReference>
<organism evidence="1 2">
    <name type="scientific">Ustilaginoidea virens</name>
    <name type="common">Rice false smut fungus</name>
    <name type="synonym">Villosiclava virens</name>
    <dbReference type="NCBI Taxonomy" id="1159556"/>
    <lineage>
        <taxon>Eukaryota</taxon>
        <taxon>Fungi</taxon>
        <taxon>Dikarya</taxon>
        <taxon>Ascomycota</taxon>
        <taxon>Pezizomycotina</taxon>
        <taxon>Sordariomycetes</taxon>
        <taxon>Hypocreomycetidae</taxon>
        <taxon>Hypocreales</taxon>
        <taxon>Clavicipitaceae</taxon>
        <taxon>Ustilaginoidea</taxon>
    </lineage>
</organism>
<dbReference type="AlphaFoldDB" id="A0A1B5L862"/>
<dbReference type="SUPFAM" id="SSF51197">
    <property type="entry name" value="Clavaminate synthase-like"/>
    <property type="match status" value="1"/>
</dbReference>
<gene>
    <name evidence="1" type="ORF">UVI_02041620</name>
</gene>
<sequence>MDDPDRFLPFSALSIAVPNVGEWLPEGLLHLHVQDAAAQVRFFYLANIDLARFQINPQYSIVKKFLALEPQEKPRYRAPLEQGSYNGYRPLGSVEILPGLRDNLAFYLTLSNSSRRRSGPSPISYAATCVSEGGVAVNMGDIPQ</sequence>
<accession>A0A1B5L862</accession>
<dbReference type="EMBL" id="BBTG02000023">
    <property type="protein sequence ID" value="GAO19760.1"/>
    <property type="molecule type" value="Genomic_DNA"/>
</dbReference>
<protein>
    <submittedName>
        <fullName evidence="1">Uncharacterized protein</fullName>
    </submittedName>
</protein>
<dbReference type="Proteomes" id="UP000054053">
    <property type="component" value="Unassembled WGS sequence"/>
</dbReference>
<evidence type="ECO:0000313" key="2">
    <source>
        <dbReference type="Proteomes" id="UP000054053"/>
    </source>
</evidence>
<reference evidence="2" key="1">
    <citation type="journal article" date="2016" name="Genome Announc.">
        <title>Genome sequence of Ustilaginoidea virens IPU010, a rice pathogenic fungus causing false smut.</title>
        <authorList>
            <person name="Kumagai T."/>
            <person name="Ishii T."/>
            <person name="Terai G."/>
            <person name="Umemura M."/>
            <person name="Machida M."/>
            <person name="Asai K."/>
        </authorList>
    </citation>
    <scope>NUCLEOTIDE SEQUENCE [LARGE SCALE GENOMIC DNA]</scope>
    <source>
        <strain evidence="2">IPU010</strain>
    </source>
</reference>